<sequence>MDDGSMDDGSMDDGSMDDDSLDDDNSDDDLGSIHNITRRRLAELEAQGRSAAANGGDGKLGEELGSADDVGQRNWAYIQARYLDPDSEAYILYDDSPAGEDIQISAPRAI</sequence>
<feature type="compositionally biased region" description="Acidic residues" evidence="1">
    <location>
        <begin position="1"/>
        <end position="30"/>
    </location>
</feature>
<evidence type="ECO:0000256" key="1">
    <source>
        <dbReference type="SAM" id="MobiDB-lite"/>
    </source>
</evidence>
<feature type="region of interest" description="Disordered" evidence="1">
    <location>
        <begin position="1"/>
        <end position="34"/>
    </location>
</feature>
<comment type="caution">
    <text evidence="2">The sequence shown here is derived from an EMBL/GenBank/DDBJ whole genome shotgun (WGS) entry which is preliminary data.</text>
</comment>
<dbReference type="AlphaFoldDB" id="A0AAV9NCY1"/>
<feature type="region of interest" description="Disordered" evidence="1">
    <location>
        <begin position="46"/>
        <end position="68"/>
    </location>
</feature>
<name>A0AAV9NCY1_9EURO</name>
<gene>
    <name evidence="2" type="ORF">LTR84_002078</name>
</gene>
<dbReference type="EMBL" id="JAVRRD010000012">
    <property type="protein sequence ID" value="KAK5053104.1"/>
    <property type="molecule type" value="Genomic_DNA"/>
</dbReference>
<protein>
    <submittedName>
        <fullName evidence="2">Uncharacterized protein</fullName>
    </submittedName>
</protein>
<accession>A0AAV9NCY1</accession>
<proteinExistence type="predicted"/>
<reference evidence="2 3" key="1">
    <citation type="submission" date="2023-08" db="EMBL/GenBank/DDBJ databases">
        <title>Black Yeasts Isolated from many extreme environments.</title>
        <authorList>
            <person name="Coleine C."/>
            <person name="Stajich J.E."/>
            <person name="Selbmann L."/>
        </authorList>
    </citation>
    <scope>NUCLEOTIDE SEQUENCE [LARGE SCALE GENOMIC DNA]</scope>
    <source>
        <strain evidence="2 3">CCFEE 5792</strain>
    </source>
</reference>
<organism evidence="2 3">
    <name type="scientific">Exophiala bonariae</name>
    <dbReference type="NCBI Taxonomy" id="1690606"/>
    <lineage>
        <taxon>Eukaryota</taxon>
        <taxon>Fungi</taxon>
        <taxon>Dikarya</taxon>
        <taxon>Ascomycota</taxon>
        <taxon>Pezizomycotina</taxon>
        <taxon>Eurotiomycetes</taxon>
        <taxon>Chaetothyriomycetidae</taxon>
        <taxon>Chaetothyriales</taxon>
        <taxon>Herpotrichiellaceae</taxon>
        <taxon>Exophiala</taxon>
    </lineage>
</organism>
<evidence type="ECO:0000313" key="3">
    <source>
        <dbReference type="Proteomes" id="UP001358417"/>
    </source>
</evidence>
<evidence type="ECO:0000313" key="2">
    <source>
        <dbReference type="EMBL" id="KAK5053104.1"/>
    </source>
</evidence>
<dbReference type="Proteomes" id="UP001358417">
    <property type="component" value="Unassembled WGS sequence"/>
</dbReference>
<keyword evidence="3" id="KW-1185">Reference proteome</keyword>
<dbReference type="RefSeq" id="XP_064706546.1">
    <property type="nucleotide sequence ID" value="XM_064845692.1"/>
</dbReference>
<dbReference type="GeneID" id="89970290"/>